<dbReference type="Gene3D" id="1.10.10.10">
    <property type="entry name" value="Winged helix-like DNA-binding domain superfamily/Winged helix DNA-binding domain"/>
    <property type="match status" value="1"/>
</dbReference>
<keyword evidence="2" id="KW-0238">DNA-binding</keyword>
<reference evidence="6 7" key="1">
    <citation type="submission" date="2024-03" db="EMBL/GenBank/DDBJ databases">
        <title>Human intestinal bacterial collection.</title>
        <authorList>
            <person name="Pauvert C."/>
            <person name="Hitch T.C.A."/>
            <person name="Clavel T."/>
        </authorList>
    </citation>
    <scope>NUCLEOTIDE SEQUENCE [LARGE SCALE GENOMIC DNA]</scope>
    <source>
        <strain evidence="6 7">CLA-KB-H122</strain>
    </source>
</reference>
<dbReference type="InterPro" id="IPR016032">
    <property type="entry name" value="Sig_transdc_resp-reg_C-effctor"/>
</dbReference>
<dbReference type="PROSITE" id="PS00622">
    <property type="entry name" value="HTH_LUXR_1"/>
    <property type="match status" value="1"/>
</dbReference>
<dbReference type="SUPFAM" id="SSF46894">
    <property type="entry name" value="C-terminal effector domain of the bipartite response regulators"/>
    <property type="match status" value="1"/>
</dbReference>
<dbReference type="PROSITE" id="PS50112">
    <property type="entry name" value="PAS"/>
    <property type="match status" value="1"/>
</dbReference>
<evidence type="ECO:0000256" key="2">
    <source>
        <dbReference type="ARBA" id="ARBA00023125"/>
    </source>
</evidence>
<sequence>METLQREFEELLDSQRFDPRELDYSVLERHIPQLTLLSQVANSGISVFDMYTRRHVFASYNFSELFGYDLEGIAAEDSDYFMRRIHPDDWTELHRNGIACLRYVLEHKELAFDAKLINEYRVDVGGRYVRVIEQFQVLELDRSGNVWLSLSMLDVSPNQGMEDGVRSQLFHYRTGEVCPFPVTENPHLSGREREILRLIGRGKLSKEIADQLAISVHTVNTHRQRILEKLNVDNSMEAVRYASARGLLG</sequence>
<keyword evidence="1" id="KW-0805">Transcription regulation</keyword>
<evidence type="ECO:0000256" key="1">
    <source>
        <dbReference type="ARBA" id="ARBA00023015"/>
    </source>
</evidence>
<dbReference type="CDD" id="cd06170">
    <property type="entry name" value="LuxR_C_like"/>
    <property type="match status" value="1"/>
</dbReference>
<comment type="caution">
    <text evidence="6">The sequence shown here is derived from an EMBL/GenBank/DDBJ whole genome shotgun (WGS) entry which is preliminary data.</text>
</comment>
<evidence type="ECO:0000256" key="3">
    <source>
        <dbReference type="ARBA" id="ARBA00023163"/>
    </source>
</evidence>
<dbReference type="InterPro" id="IPR000792">
    <property type="entry name" value="Tscrpt_reg_LuxR_C"/>
</dbReference>
<dbReference type="SMART" id="SM00421">
    <property type="entry name" value="HTH_LUXR"/>
    <property type="match status" value="1"/>
</dbReference>
<dbReference type="PRINTS" id="PR00038">
    <property type="entry name" value="HTHLUXR"/>
</dbReference>
<keyword evidence="7" id="KW-1185">Reference proteome</keyword>
<name>A0ABV1GYH3_9BACT</name>
<dbReference type="PANTHER" id="PTHR44688:SF16">
    <property type="entry name" value="DNA-BINDING TRANSCRIPTIONAL ACTIVATOR DEVR_DOSR"/>
    <property type="match status" value="1"/>
</dbReference>
<accession>A0ABV1GYH3</accession>
<dbReference type="Proteomes" id="UP001460202">
    <property type="component" value="Unassembled WGS sequence"/>
</dbReference>
<evidence type="ECO:0000259" key="4">
    <source>
        <dbReference type="PROSITE" id="PS50043"/>
    </source>
</evidence>
<evidence type="ECO:0000313" key="7">
    <source>
        <dbReference type="Proteomes" id="UP001460202"/>
    </source>
</evidence>
<dbReference type="GeneID" id="78179271"/>
<dbReference type="Pfam" id="PF00196">
    <property type="entry name" value="GerE"/>
    <property type="match status" value="1"/>
</dbReference>
<dbReference type="InterPro" id="IPR036388">
    <property type="entry name" value="WH-like_DNA-bd_sf"/>
</dbReference>
<dbReference type="PANTHER" id="PTHR44688">
    <property type="entry name" value="DNA-BINDING TRANSCRIPTIONAL ACTIVATOR DEVR_DOSR"/>
    <property type="match status" value="1"/>
</dbReference>
<evidence type="ECO:0000313" key="6">
    <source>
        <dbReference type="EMBL" id="MEQ2545274.1"/>
    </source>
</evidence>
<organism evidence="6 7">
    <name type="scientific">Alistipes intestinihominis</name>
    <dbReference type="NCBI Taxonomy" id="3133172"/>
    <lineage>
        <taxon>Bacteria</taxon>
        <taxon>Pseudomonadati</taxon>
        <taxon>Bacteroidota</taxon>
        <taxon>Bacteroidia</taxon>
        <taxon>Bacteroidales</taxon>
        <taxon>Rikenellaceae</taxon>
        <taxon>Alistipes</taxon>
    </lineage>
</organism>
<evidence type="ECO:0000259" key="5">
    <source>
        <dbReference type="PROSITE" id="PS50112"/>
    </source>
</evidence>
<feature type="domain" description="PAS" evidence="5">
    <location>
        <begin position="30"/>
        <end position="108"/>
    </location>
</feature>
<dbReference type="EMBL" id="JBBMFL010000011">
    <property type="protein sequence ID" value="MEQ2545274.1"/>
    <property type="molecule type" value="Genomic_DNA"/>
</dbReference>
<protein>
    <submittedName>
        <fullName evidence="6">LuxR C-terminal-related transcriptional regulator</fullName>
    </submittedName>
</protein>
<gene>
    <name evidence="6" type="ORF">WMO46_09985</name>
</gene>
<dbReference type="RefSeq" id="WP_129650658.1">
    <property type="nucleotide sequence ID" value="NZ_JBBMFL010000011.1"/>
</dbReference>
<proteinExistence type="predicted"/>
<dbReference type="Gene3D" id="3.30.450.20">
    <property type="entry name" value="PAS domain"/>
    <property type="match status" value="1"/>
</dbReference>
<dbReference type="InterPro" id="IPR000014">
    <property type="entry name" value="PAS"/>
</dbReference>
<dbReference type="PROSITE" id="PS50043">
    <property type="entry name" value="HTH_LUXR_2"/>
    <property type="match status" value="1"/>
</dbReference>
<keyword evidence="3" id="KW-0804">Transcription</keyword>
<feature type="domain" description="HTH luxR-type" evidence="4">
    <location>
        <begin position="181"/>
        <end position="246"/>
    </location>
</feature>